<name>A0ABY7U739_9CORY</name>
<organism evidence="4 5">
    <name type="scientific">Corynebacterium massiliense DSM 45435</name>
    <dbReference type="NCBI Taxonomy" id="1121364"/>
    <lineage>
        <taxon>Bacteria</taxon>
        <taxon>Bacillati</taxon>
        <taxon>Actinomycetota</taxon>
        <taxon>Actinomycetes</taxon>
        <taxon>Mycobacteriales</taxon>
        <taxon>Corynebacteriaceae</taxon>
        <taxon>Corynebacterium</taxon>
    </lineage>
</organism>
<evidence type="ECO:0000256" key="1">
    <source>
        <dbReference type="ARBA" id="ARBA00006484"/>
    </source>
</evidence>
<evidence type="ECO:0000256" key="2">
    <source>
        <dbReference type="ARBA" id="ARBA00023002"/>
    </source>
</evidence>
<dbReference type="EC" id="1.1.1.-" evidence="4"/>
<dbReference type="PRINTS" id="PR00081">
    <property type="entry name" value="GDHRDH"/>
</dbReference>
<dbReference type="SUPFAM" id="SSF51735">
    <property type="entry name" value="NAD(P)-binding Rossmann-fold domains"/>
    <property type="match status" value="1"/>
</dbReference>
<proteinExistence type="inferred from homology"/>
<dbReference type="Proteomes" id="UP001220064">
    <property type="component" value="Chromosome"/>
</dbReference>
<keyword evidence="5" id="KW-1185">Reference proteome</keyword>
<dbReference type="Pfam" id="PF00106">
    <property type="entry name" value="adh_short"/>
    <property type="match status" value="1"/>
</dbReference>
<sequence length="251" mass="26777">MARMTNDVKHLEQLAEGKVAVVTGASSGIGAAAARALAADGWSVVAAARRADRLDELAAGTDRIVAWQLDVTDRAAVEELARALPRVDLLLNNAGGARGLEPIAETDPADWQWMYETNVLGTLHMTQALLPALKAAPDNSGLIINVGSVAAWDPYPGGAGYNAAKFGVRAMTKVLRQENPEIRVTEIDPGRVATEEFSLNRFRGDADRAAEVYAGNLNLTGEDVAETIRWVAGLPSRVNIDTLTVKPRTQV</sequence>
<dbReference type="EMBL" id="CP063189">
    <property type="protein sequence ID" value="WCZ31558.1"/>
    <property type="molecule type" value="Genomic_DNA"/>
</dbReference>
<accession>A0ABY7U739</accession>
<evidence type="ECO:0000313" key="4">
    <source>
        <dbReference type="EMBL" id="WCZ31558.1"/>
    </source>
</evidence>
<dbReference type="PANTHER" id="PTHR42901:SF1">
    <property type="entry name" value="ALCOHOL DEHYDROGENASE"/>
    <property type="match status" value="1"/>
</dbReference>
<dbReference type="PANTHER" id="PTHR42901">
    <property type="entry name" value="ALCOHOL DEHYDROGENASE"/>
    <property type="match status" value="1"/>
</dbReference>
<dbReference type="Gene3D" id="3.40.50.720">
    <property type="entry name" value="NAD(P)-binding Rossmann-like Domain"/>
    <property type="match status" value="1"/>
</dbReference>
<reference evidence="4 5" key="1">
    <citation type="submission" date="2020-10" db="EMBL/GenBank/DDBJ databases">
        <title>Complete genome sequence of Corynebacterium massiliense DSM 45435, type strain of Corynebacterium massiliense.</title>
        <authorList>
            <person name="Busche T."/>
            <person name="Kalinowski J."/>
            <person name="Ruckert C."/>
        </authorList>
    </citation>
    <scope>NUCLEOTIDE SEQUENCE [LARGE SCALE GENOMIC DNA]</scope>
    <source>
        <strain evidence="4 5">DSM 45435</strain>
    </source>
</reference>
<keyword evidence="2 4" id="KW-0560">Oxidoreductase</keyword>
<evidence type="ECO:0000313" key="5">
    <source>
        <dbReference type="Proteomes" id="UP001220064"/>
    </source>
</evidence>
<dbReference type="InterPro" id="IPR020904">
    <property type="entry name" value="Sc_DH/Rdtase_CS"/>
</dbReference>
<dbReference type="GO" id="GO:0016491">
    <property type="term" value="F:oxidoreductase activity"/>
    <property type="evidence" value="ECO:0007669"/>
    <property type="project" value="UniProtKB-KW"/>
</dbReference>
<evidence type="ECO:0000256" key="3">
    <source>
        <dbReference type="RuleBase" id="RU000363"/>
    </source>
</evidence>
<dbReference type="PROSITE" id="PS00061">
    <property type="entry name" value="ADH_SHORT"/>
    <property type="match status" value="1"/>
</dbReference>
<dbReference type="InterPro" id="IPR002347">
    <property type="entry name" value="SDR_fam"/>
</dbReference>
<dbReference type="PRINTS" id="PR00080">
    <property type="entry name" value="SDRFAMILY"/>
</dbReference>
<protein>
    <submittedName>
        <fullName evidence="4">NADP-dependent 3-hydroxy acid dehydrogenase YdfG</fullName>
        <ecNumber evidence="4">1.1.1.-</ecNumber>
    </submittedName>
</protein>
<gene>
    <name evidence="4" type="primary">ydfG</name>
    <name evidence="4" type="ORF">CMASS_00435</name>
</gene>
<comment type="similarity">
    <text evidence="1 3">Belongs to the short-chain dehydrogenases/reductases (SDR) family.</text>
</comment>
<dbReference type="InterPro" id="IPR036291">
    <property type="entry name" value="NAD(P)-bd_dom_sf"/>
</dbReference>